<name>A0A975FYB7_9CAUL</name>
<evidence type="ECO:0000256" key="6">
    <source>
        <dbReference type="ARBA" id="ARBA00023125"/>
    </source>
</evidence>
<evidence type="ECO:0000256" key="3">
    <source>
        <dbReference type="ARBA" id="ARBA00022553"/>
    </source>
</evidence>
<dbReference type="Proteomes" id="UP000676409">
    <property type="component" value="Chromosome"/>
</dbReference>
<dbReference type="SUPFAM" id="SSF46894">
    <property type="entry name" value="C-terminal effector domain of the bipartite response regulators"/>
    <property type="match status" value="1"/>
</dbReference>
<evidence type="ECO:0000256" key="7">
    <source>
        <dbReference type="ARBA" id="ARBA00023163"/>
    </source>
</evidence>
<keyword evidence="5" id="KW-0805">Transcription regulation</keyword>
<evidence type="ECO:0000256" key="8">
    <source>
        <dbReference type="ARBA" id="ARBA00067337"/>
    </source>
</evidence>
<dbReference type="GO" id="GO:0006355">
    <property type="term" value="P:regulation of DNA-templated transcription"/>
    <property type="evidence" value="ECO:0007669"/>
    <property type="project" value="InterPro"/>
</dbReference>
<dbReference type="PANTHER" id="PTHR48111">
    <property type="entry name" value="REGULATOR OF RPOS"/>
    <property type="match status" value="1"/>
</dbReference>
<dbReference type="SUPFAM" id="SSF52172">
    <property type="entry name" value="CheY-like"/>
    <property type="match status" value="1"/>
</dbReference>
<dbReference type="Pfam" id="PF00486">
    <property type="entry name" value="Trans_reg_C"/>
    <property type="match status" value="1"/>
</dbReference>
<dbReference type="SMART" id="SM00448">
    <property type="entry name" value="REC"/>
    <property type="match status" value="1"/>
</dbReference>
<dbReference type="GO" id="GO:0032993">
    <property type="term" value="C:protein-DNA complex"/>
    <property type="evidence" value="ECO:0007669"/>
    <property type="project" value="TreeGrafter"/>
</dbReference>
<proteinExistence type="predicted"/>
<feature type="domain" description="OmpR/PhoB-type" evidence="12">
    <location>
        <begin position="139"/>
        <end position="238"/>
    </location>
</feature>
<dbReference type="Gene3D" id="1.10.10.10">
    <property type="entry name" value="Winged helix-like DNA-binding domain superfamily/Winged helix DNA-binding domain"/>
    <property type="match status" value="1"/>
</dbReference>
<keyword evidence="2" id="KW-0963">Cytoplasm</keyword>
<organism evidence="13 14">
    <name type="scientific">Phenylobacterium montanum</name>
    <dbReference type="NCBI Taxonomy" id="2823693"/>
    <lineage>
        <taxon>Bacteria</taxon>
        <taxon>Pseudomonadati</taxon>
        <taxon>Pseudomonadota</taxon>
        <taxon>Alphaproteobacteria</taxon>
        <taxon>Caulobacterales</taxon>
        <taxon>Caulobacteraceae</taxon>
        <taxon>Phenylobacterium</taxon>
    </lineage>
</organism>
<keyword evidence="7" id="KW-0804">Transcription</keyword>
<feature type="domain" description="Response regulatory" evidence="11">
    <location>
        <begin position="12"/>
        <end position="125"/>
    </location>
</feature>
<dbReference type="SMART" id="SM00862">
    <property type="entry name" value="Trans_reg_C"/>
    <property type="match status" value="1"/>
</dbReference>
<dbReference type="Pfam" id="PF00072">
    <property type="entry name" value="Response_reg"/>
    <property type="match status" value="1"/>
</dbReference>
<feature type="modified residue" description="4-aspartylphosphate" evidence="9">
    <location>
        <position position="61"/>
    </location>
</feature>
<dbReference type="GO" id="GO:0005829">
    <property type="term" value="C:cytosol"/>
    <property type="evidence" value="ECO:0007669"/>
    <property type="project" value="TreeGrafter"/>
</dbReference>
<dbReference type="AlphaFoldDB" id="A0A975FYB7"/>
<dbReference type="EMBL" id="CP073078">
    <property type="protein sequence ID" value="QUD87219.1"/>
    <property type="molecule type" value="Genomic_DNA"/>
</dbReference>
<dbReference type="PANTHER" id="PTHR48111:SF4">
    <property type="entry name" value="DNA-BINDING DUAL TRANSCRIPTIONAL REGULATOR OMPR"/>
    <property type="match status" value="1"/>
</dbReference>
<dbReference type="CDD" id="cd00383">
    <property type="entry name" value="trans_reg_C"/>
    <property type="match status" value="1"/>
</dbReference>
<dbReference type="FunFam" id="1.10.10.10:FF:000099">
    <property type="entry name" value="Two-component system response regulator TorR"/>
    <property type="match status" value="1"/>
</dbReference>
<keyword evidence="4" id="KW-0902">Two-component regulatory system</keyword>
<evidence type="ECO:0000256" key="1">
    <source>
        <dbReference type="ARBA" id="ARBA00004496"/>
    </source>
</evidence>
<evidence type="ECO:0000313" key="13">
    <source>
        <dbReference type="EMBL" id="QUD87219.1"/>
    </source>
</evidence>
<evidence type="ECO:0000256" key="5">
    <source>
        <dbReference type="ARBA" id="ARBA00023015"/>
    </source>
</evidence>
<dbReference type="GO" id="GO:0000156">
    <property type="term" value="F:phosphorelay response regulator activity"/>
    <property type="evidence" value="ECO:0007669"/>
    <property type="project" value="TreeGrafter"/>
</dbReference>
<gene>
    <name evidence="13" type="ORF">KCG34_19515</name>
</gene>
<dbReference type="PROSITE" id="PS51755">
    <property type="entry name" value="OMPR_PHOB"/>
    <property type="match status" value="1"/>
</dbReference>
<dbReference type="KEGG" id="caul:KCG34_19515"/>
<feature type="DNA-binding region" description="OmpR/PhoB-type" evidence="10">
    <location>
        <begin position="139"/>
        <end position="238"/>
    </location>
</feature>
<sequence>MNAPALAAAGPHLLLVDDDAGLRAEISAYLTQHGFVVHLAKDAAGIEPALRADPIRLIILDVMMPGEDGLAACRRLREAGGPPIIIMSAMGDEIDRIVGLELGADDYLPKPCSPRELVARIRAVMRRADERQERGRSASQTYEFAGYRLDVLRRQLLSPAGETVLLTEGEFSLLTAFLDNPGRILGREELIEHAKGADADIFDRAIDVQVSRLRRKLSQGDNSDMIRTIRGAGYMFTARVRRG</sequence>
<dbReference type="InterPro" id="IPR001867">
    <property type="entry name" value="OmpR/PhoB-type_DNA-bd"/>
</dbReference>
<evidence type="ECO:0000256" key="2">
    <source>
        <dbReference type="ARBA" id="ARBA00022490"/>
    </source>
</evidence>
<dbReference type="GO" id="GO:0000976">
    <property type="term" value="F:transcription cis-regulatory region binding"/>
    <property type="evidence" value="ECO:0007669"/>
    <property type="project" value="TreeGrafter"/>
</dbReference>
<keyword evidence="3 9" id="KW-0597">Phosphoprotein</keyword>
<dbReference type="RefSeq" id="WP_211937271.1">
    <property type="nucleotide sequence ID" value="NZ_CP073078.1"/>
</dbReference>
<dbReference type="InterPro" id="IPR016032">
    <property type="entry name" value="Sig_transdc_resp-reg_C-effctor"/>
</dbReference>
<dbReference type="InterPro" id="IPR039420">
    <property type="entry name" value="WalR-like"/>
</dbReference>
<dbReference type="InterPro" id="IPR001789">
    <property type="entry name" value="Sig_transdc_resp-reg_receiver"/>
</dbReference>
<dbReference type="InterPro" id="IPR036388">
    <property type="entry name" value="WH-like_DNA-bd_sf"/>
</dbReference>
<dbReference type="Gene3D" id="6.10.250.690">
    <property type="match status" value="1"/>
</dbReference>
<accession>A0A975FYB7</accession>
<keyword evidence="6 10" id="KW-0238">DNA-binding</keyword>
<comment type="subcellular location">
    <subcellularLocation>
        <location evidence="1">Cytoplasm</location>
    </subcellularLocation>
</comment>
<keyword evidence="14" id="KW-1185">Reference proteome</keyword>
<evidence type="ECO:0000256" key="4">
    <source>
        <dbReference type="ARBA" id="ARBA00023012"/>
    </source>
</evidence>
<reference evidence="13" key="1">
    <citation type="submission" date="2021-04" db="EMBL/GenBank/DDBJ databases">
        <title>The complete genome sequence of Caulobacter sp. S6.</title>
        <authorList>
            <person name="Tang Y."/>
            <person name="Ouyang W."/>
            <person name="Liu Q."/>
            <person name="Huang B."/>
            <person name="Guo Z."/>
            <person name="Lei P."/>
        </authorList>
    </citation>
    <scope>NUCLEOTIDE SEQUENCE</scope>
    <source>
        <strain evidence="13">S6</strain>
    </source>
</reference>
<dbReference type="PROSITE" id="PS50110">
    <property type="entry name" value="RESPONSE_REGULATORY"/>
    <property type="match status" value="1"/>
</dbReference>
<evidence type="ECO:0000313" key="14">
    <source>
        <dbReference type="Proteomes" id="UP000676409"/>
    </source>
</evidence>
<evidence type="ECO:0000256" key="9">
    <source>
        <dbReference type="PROSITE-ProRule" id="PRU00169"/>
    </source>
</evidence>
<evidence type="ECO:0000259" key="12">
    <source>
        <dbReference type="PROSITE" id="PS51755"/>
    </source>
</evidence>
<evidence type="ECO:0000256" key="10">
    <source>
        <dbReference type="PROSITE-ProRule" id="PRU01091"/>
    </source>
</evidence>
<evidence type="ECO:0000259" key="11">
    <source>
        <dbReference type="PROSITE" id="PS50110"/>
    </source>
</evidence>
<dbReference type="InterPro" id="IPR011006">
    <property type="entry name" value="CheY-like_superfamily"/>
</dbReference>
<dbReference type="Gene3D" id="3.40.50.2300">
    <property type="match status" value="1"/>
</dbReference>
<protein>
    <recommendedName>
        <fullName evidence="8">Regulatory protein VirG</fullName>
    </recommendedName>
</protein>